<evidence type="ECO:0008006" key="3">
    <source>
        <dbReference type="Google" id="ProtNLM"/>
    </source>
</evidence>
<reference evidence="1 2" key="1">
    <citation type="journal article" date="2014" name="Genome Biol. Evol.">
        <title>The secreted proteins of Achlya hypogyna and Thraustotheca clavata identify the ancestral oomycete secretome and reveal gene acquisitions by horizontal gene transfer.</title>
        <authorList>
            <person name="Misner I."/>
            <person name="Blouin N."/>
            <person name="Leonard G."/>
            <person name="Richards T.A."/>
            <person name="Lane C.E."/>
        </authorList>
    </citation>
    <scope>NUCLEOTIDE SEQUENCE [LARGE SCALE GENOMIC DNA]</scope>
    <source>
        <strain evidence="1 2">ATCC 48635</strain>
    </source>
</reference>
<dbReference type="EMBL" id="JNBR01002420">
    <property type="protein sequence ID" value="OQR82744.1"/>
    <property type="molecule type" value="Genomic_DNA"/>
</dbReference>
<dbReference type="AlphaFoldDB" id="A0A1V9YAL8"/>
<dbReference type="Proteomes" id="UP000243579">
    <property type="component" value="Unassembled WGS sequence"/>
</dbReference>
<dbReference type="STRING" id="1202772.A0A1V9YAL8"/>
<sequence>MGIHFRDLAAAYDRVLVDAFYDQVLKPAFGIIPDEIEDVETLHYQLETGNDEDDPEYLLHCVLAFRDEATTNDPANILGGFCCEYYPTSNCGLITYISTHPARDTRGLGLGRRMVDRVIEILSADAVAYGKGAIAAIFLESNTDAVQEDIMVPARRRAILGALGARFFDFPYVQPRLSPEKAACRTLHLGAFDCFLKPLGDGRVGLPAAVIHAYLTEFYTVLMGTEALTTDPDCVRQLAQLRQASYVVVDPALHDQGAK</sequence>
<protein>
    <recommendedName>
        <fullName evidence="3">N-acetyltransferase domain-containing protein</fullName>
    </recommendedName>
</protein>
<keyword evidence="2" id="KW-1185">Reference proteome</keyword>
<evidence type="ECO:0000313" key="1">
    <source>
        <dbReference type="EMBL" id="OQR82744.1"/>
    </source>
</evidence>
<evidence type="ECO:0000313" key="2">
    <source>
        <dbReference type="Proteomes" id="UP000243579"/>
    </source>
</evidence>
<gene>
    <name evidence="1" type="ORF">ACHHYP_15534</name>
</gene>
<accession>A0A1V9YAL8</accession>
<dbReference type="InterPro" id="IPR016181">
    <property type="entry name" value="Acyl_CoA_acyltransferase"/>
</dbReference>
<comment type="caution">
    <text evidence="1">The sequence shown here is derived from an EMBL/GenBank/DDBJ whole genome shotgun (WGS) entry which is preliminary data.</text>
</comment>
<name>A0A1V9YAL8_ACHHY</name>
<organism evidence="1 2">
    <name type="scientific">Achlya hypogyna</name>
    <name type="common">Oomycete</name>
    <name type="synonym">Protoachlya hypogyna</name>
    <dbReference type="NCBI Taxonomy" id="1202772"/>
    <lineage>
        <taxon>Eukaryota</taxon>
        <taxon>Sar</taxon>
        <taxon>Stramenopiles</taxon>
        <taxon>Oomycota</taxon>
        <taxon>Saprolegniomycetes</taxon>
        <taxon>Saprolegniales</taxon>
        <taxon>Achlyaceae</taxon>
        <taxon>Achlya</taxon>
    </lineage>
</organism>
<proteinExistence type="predicted"/>
<dbReference type="OrthoDB" id="18991at2759"/>
<dbReference type="SUPFAM" id="SSF55729">
    <property type="entry name" value="Acyl-CoA N-acyltransferases (Nat)"/>
    <property type="match status" value="1"/>
</dbReference>